<name>A0ABS5HZS7_9GAMM</name>
<reference evidence="2 3" key="1">
    <citation type="submission" date="2020-02" db="EMBL/GenBank/DDBJ databases">
        <title>Shewanella WXL01 sp. nov., a marine bacterium isolated from green algae in Luhuitou Fringing Reef (Northern South China Sea).</title>
        <authorList>
            <person name="Wang X."/>
        </authorList>
    </citation>
    <scope>NUCLEOTIDE SEQUENCE [LARGE SCALE GENOMIC DNA]</scope>
    <source>
        <strain evidence="2 3">MCCC 1A01895</strain>
    </source>
</reference>
<keyword evidence="1" id="KW-0732">Signal</keyword>
<keyword evidence="3" id="KW-1185">Reference proteome</keyword>
<accession>A0ABS5HZS7</accession>
<comment type="caution">
    <text evidence="2">The sequence shown here is derived from an EMBL/GenBank/DDBJ whole genome shotgun (WGS) entry which is preliminary data.</text>
</comment>
<evidence type="ECO:0008006" key="4">
    <source>
        <dbReference type="Google" id="ProtNLM"/>
    </source>
</evidence>
<gene>
    <name evidence="2" type="ORF">G3R48_00895</name>
</gene>
<evidence type="ECO:0000256" key="1">
    <source>
        <dbReference type="SAM" id="SignalP"/>
    </source>
</evidence>
<proteinExistence type="predicted"/>
<feature type="chain" id="PRO_5045128326" description="DUF2846 domain-containing protein" evidence="1">
    <location>
        <begin position="26"/>
        <end position="147"/>
    </location>
</feature>
<dbReference type="Proteomes" id="UP000811844">
    <property type="component" value="Unassembled WGS sequence"/>
</dbReference>
<dbReference type="EMBL" id="JAAIKR010000001">
    <property type="protein sequence ID" value="MBR9726545.1"/>
    <property type="molecule type" value="Genomic_DNA"/>
</dbReference>
<sequence>MLFLNNIIKLITVTLVLLLSGCASQSNLTACGTVSAYVDPQGENDVYRVVVTHLNGKPVISRPNYTLPVGRYEFTLAELISSPDLKVALSVRGTKKIMVNVEQDVRYHLAAKFKTDKTYVGNNPDYWQPIILQQTPHTCELQHNSAL</sequence>
<evidence type="ECO:0000313" key="3">
    <source>
        <dbReference type="Proteomes" id="UP000811844"/>
    </source>
</evidence>
<organism evidence="2 3">
    <name type="scientific">Shewanella intestini</name>
    <dbReference type="NCBI Taxonomy" id="2017544"/>
    <lineage>
        <taxon>Bacteria</taxon>
        <taxon>Pseudomonadati</taxon>
        <taxon>Pseudomonadota</taxon>
        <taxon>Gammaproteobacteria</taxon>
        <taxon>Alteromonadales</taxon>
        <taxon>Shewanellaceae</taxon>
        <taxon>Shewanella</taxon>
    </lineage>
</organism>
<protein>
    <recommendedName>
        <fullName evidence="4">DUF2846 domain-containing protein</fullName>
    </recommendedName>
</protein>
<evidence type="ECO:0000313" key="2">
    <source>
        <dbReference type="EMBL" id="MBR9726545.1"/>
    </source>
</evidence>
<feature type="signal peptide" evidence="1">
    <location>
        <begin position="1"/>
        <end position="25"/>
    </location>
</feature>